<dbReference type="SMART" id="SM00327">
    <property type="entry name" value="VWA"/>
    <property type="match status" value="1"/>
</dbReference>
<organism evidence="4 5">
    <name type="scientific">Engelhardtia mirabilis</name>
    <dbReference type="NCBI Taxonomy" id="2528011"/>
    <lineage>
        <taxon>Bacteria</taxon>
        <taxon>Pseudomonadati</taxon>
        <taxon>Planctomycetota</taxon>
        <taxon>Planctomycetia</taxon>
        <taxon>Planctomycetia incertae sedis</taxon>
        <taxon>Engelhardtia</taxon>
    </lineage>
</organism>
<proteinExistence type="predicted"/>
<dbReference type="Pfam" id="PF12034">
    <property type="entry name" value="YfbK_C"/>
    <property type="match status" value="1"/>
</dbReference>
<evidence type="ECO:0000313" key="5">
    <source>
        <dbReference type="Proteomes" id="UP000316921"/>
    </source>
</evidence>
<keyword evidence="1" id="KW-0175">Coiled coil</keyword>
<dbReference type="PANTHER" id="PTHR10579">
    <property type="entry name" value="CALCIUM-ACTIVATED CHLORIDE CHANNEL REGULATOR"/>
    <property type="match status" value="1"/>
</dbReference>
<dbReference type="InterPro" id="IPR022156">
    <property type="entry name" value="Uncharacterised_YfbK_N"/>
</dbReference>
<reference evidence="4 5" key="1">
    <citation type="submission" date="2019-02" db="EMBL/GenBank/DDBJ databases">
        <title>Deep-cultivation of Planctomycetes and their phenomic and genomic characterization uncovers novel biology.</title>
        <authorList>
            <person name="Wiegand S."/>
            <person name="Jogler M."/>
            <person name="Boedeker C."/>
            <person name="Pinto D."/>
            <person name="Vollmers J."/>
            <person name="Rivas-Marin E."/>
            <person name="Kohn T."/>
            <person name="Peeters S.H."/>
            <person name="Heuer A."/>
            <person name="Rast P."/>
            <person name="Oberbeckmann S."/>
            <person name="Bunk B."/>
            <person name="Jeske O."/>
            <person name="Meyerdierks A."/>
            <person name="Storesund J.E."/>
            <person name="Kallscheuer N."/>
            <person name="Luecker S."/>
            <person name="Lage O.M."/>
            <person name="Pohl T."/>
            <person name="Merkel B.J."/>
            <person name="Hornburger P."/>
            <person name="Mueller R.-W."/>
            <person name="Bruemmer F."/>
            <person name="Labrenz M."/>
            <person name="Spormann A.M."/>
            <person name="Op den Camp H."/>
            <person name="Overmann J."/>
            <person name="Amann R."/>
            <person name="Jetten M.S.M."/>
            <person name="Mascher T."/>
            <person name="Medema M.H."/>
            <person name="Devos D.P."/>
            <person name="Kaster A.-K."/>
            <person name="Ovreas L."/>
            <person name="Rohde M."/>
            <person name="Galperin M.Y."/>
            <person name="Jogler C."/>
        </authorList>
    </citation>
    <scope>NUCLEOTIDE SEQUENCE [LARGE SCALE GENOMIC DNA]</scope>
    <source>
        <strain evidence="4 5">Pla133</strain>
    </source>
</reference>
<dbReference type="Pfam" id="PF12450">
    <property type="entry name" value="vWF_A"/>
    <property type="match status" value="1"/>
</dbReference>
<dbReference type="Pfam" id="PF00092">
    <property type="entry name" value="VWA"/>
    <property type="match status" value="1"/>
</dbReference>
<keyword evidence="5" id="KW-1185">Reference proteome</keyword>
<sequence>MERFDEVNEPTEHDEQHERLCALLLGELEGADKAALERELEGDEALRAERDRLAATLGLLREHLPLGGASATGAATRTAAEVAATAVAAASAEPGAASGGLESGATVHSLDAARGGGSNRGSGGGSSPGSGSFVARQPWLSAAAALLFLGGATWVGFATRPMIANLSDRLASADMAPASTARPPVRSEASEGGARLAFREQVAAGVDPSAADREALIDARLAELRADGAVVLDSMEDLRRVVEDGAPIGSRDSVHRAGQLPGLGYGRGQALSPEESEAAFRAIGGVLVEDQAQAEAALKLVEQLTEALGYAEQGAGMAPAEPRQSEGALDAQQIKGGESFLGTEGAQGTILWSVSSSESLTIEDVARLYVENGGGAGGAFVGSVSAEPEASFEVTPQAAEQLRSLGYLDESPKAGRTPAAKSGYIVTGSDRESAQGDARSPFDSGSFNDVIGVGGGAGGAAPAEIAAPGRDSLELERSATGAYRGASDTRAPSTTPAPKGPASGGPAGPTSPGPTGTTGGSFAPATTTGSGDFFLGTGESAPVEERARRRELGFLGYAEDDGEAAFGVTLTRGLGRDFVDQILGQLGIERSALPDVLEALGYLNSGYSGDLADDVGRAAVERFVETKRAEILRAEAEAQLERLLLDCRRRMGESLDLMYFRHWGERPFMETSADPLSTFSVDVDTASYALARKMLMNGTLPTRAQVRTEEFVNYFDADVPAPTEDVFAIHTDLGPSIFGGSALDSGDGGKWMLRVAVAGREVADSERKPLNLTFVIDTSGSMKREDRLGLVKDTLRQLLTKLDSRDAVTIVGFANVSRVILPRTSAANRGVIEAAILSMAADGGTNVQAGLLDGYRLAAEGVAAAGAGSQTNHRVVLLSDGVGNIGETDQNALLEQVAGARATGVYLNTIGVGMGNHNDVFLEQLADRGDGICNYVDTPLEARKALVENFTGAFETIARDVKIQVEFDPTRVASYRLLGYENRALANREFRQDDVDAGEVGAGHVVVALYELDGVRLSDDGGALATVRVRFKPPFESGVDRTADAYEPPADDVAREIEAQVSGSAATWAFEASPVGFQRAICAAQVAEVLRRSGYARGDSVEELSERCLEVADRGSDESFRELAAIVAANRAAIEANLPPAEGPQATVDRLKYLRYELEREREASGSADANVVASLEGQIAELEEELRAAYLGVSLAEER</sequence>
<gene>
    <name evidence="4" type="ORF">Pla133_50520</name>
</gene>
<feature type="compositionally biased region" description="Low complexity" evidence="2">
    <location>
        <begin position="508"/>
        <end position="531"/>
    </location>
</feature>
<evidence type="ECO:0000256" key="2">
    <source>
        <dbReference type="SAM" id="MobiDB-lite"/>
    </source>
</evidence>
<feature type="domain" description="VWFA" evidence="3">
    <location>
        <begin position="771"/>
        <end position="957"/>
    </location>
</feature>
<evidence type="ECO:0000313" key="4">
    <source>
        <dbReference type="EMBL" id="QDU69929.1"/>
    </source>
</evidence>
<accession>A0A518BSI3</accession>
<dbReference type="KEGG" id="pbap:Pla133_50520"/>
<evidence type="ECO:0000256" key="1">
    <source>
        <dbReference type="SAM" id="Coils"/>
    </source>
</evidence>
<feature type="region of interest" description="Disordered" evidence="2">
    <location>
        <begin position="174"/>
        <end position="193"/>
    </location>
</feature>
<dbReference type="PANTHER" id="PTHR10579:SF43">
    <property type="entry name" value="ZINC FINGER (C3HC4-TYPE RING FINGER) FAMILY PROTEIN"/>
    <property type="match status" value="1"/>
</dbReference>
<dbReference type="EMBL" id="CP036287">
    <property type="protein sequence ID" value="QDU69929.1"/>
    <property type="molecule type" value="Genomic_DNA"/>
</dbReference>
<feature type="compositionally biased region" description="Gly residues" evidence="2">
    <location>
        <begin position="114"/>
        <end position="128"/>
    </location>
</feature>
<dbReference type="InterPro" id="IPR036465">
    <property type="entry name" value="vWFA_dom_sf"/>
</dbReference>
<protein>
    <submittedName>
        <fullName evidence="4">von Willebrand factor</fullName>
    </submittedName>
</protein>
<dbReference type="AlphaFoldDB" id="A0A518BSI3"/>
<name>A0A518BSI3_9BACT</name>
<evidence type="ECO:0000259" key="3">
    <source>
        <dbReference type="PROSITE" id="PS50234"/>
    </source>
</evidence>
<feature type="coiled-coil region" evidence="1">
    <location>
        <begin position="1173"/>
        <end position="1200"/>
    </location>
</feature>
<dbReference type="Gene3D" id="3.40.50.410">
    <property type="entry name" value="von Willebrand factor, type A domain"/>
    <property type="match status" value="1"/>
</dbReference>
<dbReference type="SUPFAM" id="SSF53300">
    <property type="entry name" value="vWA-like"/>
    <property type="match status" value="1"/>
</dbReference>
<dbReference type="InterPro" id="IPR021908">
    <property type="entry name" value="YfbK_C"/>
</dbReference>
<dbReference type="InterPro" id="IPR002035">
    <property type="entry name" value="VWF_A"/>
</dbReference>
<feature type="region of interest" description="Disordered" evidence="2">
    <location>
        <begin position="481"/>
        <end position="542"/>
    </location>
</feature>
<dbReference type="Proteomes" id="UP000316921">
    <property type="component" value="Chromosome"/>
</dbReference>
<dbReference type="PROSITE" id="PS50234">
    <property type="entry name" value="VWFA"/>
    <property type="match status" value="1"/>
</dbReference>
<dbReference type="InterPro" id="IPR051266">
    <property type="entry name" value="CLCR"/>
</dbReference>
<dbReference type="RefSeq" id="WP_145070287.1">
    <property type="nucleotide sequence ID" value="NZ_CP036287.1"/>
</dbReference>
<feature type="region of interest" description="Disordered" evidence="2">
    <location>
        <begin position="110"/>
        <end position="131"/>
    </location>
</feature>
<feature type="region of interest" description="Disordered" evidence="2">
    <location>
        <begin position="409"/>
        <end position="445"/>
    </location>
</feature>